<dbReference type="EMBL" id="PIPU01000001">
    <property type="protein sequence ID" value="RUO49321.1"/>
    <property type="molecule type" value="Genomic_DNA"/>
</dbReference>
<keyword evidence="2" id="KW-1185">Reference proteome</keyword>
<evidence type="ECO:0000313" key="2">
    <source>
        <dbReference type="Proteomes" id="UP000286985"/>
    </source>
</evidence>
<name>A0A432XKU6_9GAMM</name>
<dbReference type="AlphaFoldDB" id="A0A432XKU6"/>
<dbReference type="InterPro" id="IPR001451">
    <property type="entry name" value="Hexapep"/>
</dbReference>
<dbReference type="GO" id="GO:0016746">
    <property type="term" value="F:acyltransferase activity"/>
    <property type="evidence" value="ECO:0007669"/>
    <property type="project" value="UniProtKB-KW"/>
</dbReference>
<dbReference type="InterPro" id="IPR011004">
    <property type="entry name" value="Trimer_LpxA-like_sf"/>
</dbReference>
<dbReference type="OrthoDB" id="9815592at2"/>
<dbReference type="Gene3D" id="2.160.10.10">
    <property type="entry name" value="Hexapeptide repeat proteins"/>
    <property type="match status" value="1"/>
</dbReference>
<protein>
    <submittedName>
        <fullName evidence="1">Acyltransferase</fullName>
    </submittedName>
</protein>
<sequence>MRLICMILFIPYLAIKSIRERISVSIASRMLRKEYLCFFGARISASCKISPGVKVNGKRNLTLNDNVFVGSNCTFVCYEEPIVIGKNTLIAQDCFIITRNHKFNVDSPIREQGYTNNPVKIGDDVWIGAKCVILPGVNIGNGAIVAAGSVVTRSVASHHVVGGVPARVISVRR</sequence>
<comment type="caution">
    <text evidence="1">The sequence shown here is derived from an EMBL/GenBank/DDBJ whole genome shotgun (WGS) entry which is preliminary data.</text>
</comment>
<keyword evidence="1" id="KW-0012">Acyltransferase</keyword>
<dbReference type="PANTHER" id="PTHR23416">
    <property type="entry name" value="SIALIC ACID SYNTHASE-RELATED"/>
    <property type="match status" value="1"/>
</dbReference>
<dbReference type="Proteomes" id="UP000286985">
    <property type="component" value="Unassembled WGS sequence"/>
</dbReference>
<gene>
    <name evidence="1" type="ORF">CWE24_02105</name>
</gene>
<organism evidence="1 2">
    <name type="scientific">Pseudidiomarina donghaiensis</name>
    <dbReference type="NCBI Taxonomy" id="519452"/>
    <lineage>
        <taxon>Bacteria</taxon>
        <taxon>Pseudomonadati</taxon>
        <taxon>Pseudomonadota</taxon>
        <taxon>Gammaproteobacteria</taxon>
        <taxon>Alteromonadales</taxon>
        <taxon>Idiomarinaceae</taxon>
        <taxon>Pseudidiomarina</taxon>
    </lineage>
</organism>
<proteinExistence type="predicted"/>
<dbReference type="InterPro" id="IPR051159">
    <property type="entry name" value="Hexapeptide_acetyltransf"/>
</dbReference>
<accession>A0A432XKU6</accession>
<reference evidence="2" key="1">
    <citation type="journal article" date="2018" name="Front. Microbiol.">
        <title>Genome-Based Analysis Reveals the Taxonomy and Diversity of the Family Idiomarinaceae.</title>
        <authorList>
            <person name="Liu Y."/>
            <person name="Lai Q."/>
            <person name="Shao Z."/>
        </authorList>
    </citation>
    <scope>NUCLEOTIDE SEQUENCE [LARGE SCALE GENOMIC DNA]</scope>
    <source>
        <strain evidence="2">908033</strain>
    </source>
</reference>
<evidence type="ECO:0000313" key="1">
    <source>
        <dbReference type="EMBL" id="RUO49321.1"/>
    </source>
</evidence>
<dbReference type="SUPFAM" id="SSF51161">
    <property type="entry name" value="Trimeric LpxA-like enzymes"/>
    <property type="match status" value="1"/>
</dbReference>
<dbReference type="Pfam" id="PF14602">
    <property type="entry name" value="Hexapep_2"/>
    <property type="match status" value="2"/>
</dbReference>
<dbReference type="STRING" id="519452.SAMN04488139_0556"/>
<dbReference type="CDD" id="cd04647">
    <property type="entry name" value="LbH_MAT_like"/>
    <property type="match status" value="1"/>
</dbReference>
<keyword evidence="1" id="KW-0808">Transferase</keyword>